<reference evidence="3" key="1">
    <citation type="journal article" date="2020" name="Stud. Mycol.">
        <title>101 Dothideomycetes genomes: a test case for predicting lifestyles and emergence of pathogens.</title>
        <authorList>
            <person name="Haridas S."/>
            <person name="Albert R."/>
            <person name="Binder M."/>
            <person name="Bloem J."/>
            <person name="Labutti K."/>
            <person name="Salamov A."/>
            <person name="Andreopoulos B."/>
            <person name="Baker S."/>
            <person name="Barry K."/>
            <person name="Bills G."/>
            <person name="Bluhm B."/>
            <person name="Cannon C."/>
            <person name="Castanera R."/>
            <person name="Culley D."/>
            <person name="Daum C."/>
            <person name="Ezra D."/>
            <person name="Gonzalez J."/>
            <person name="Henrissat B."/>
            <person name="Kuo A."/>
            <person name="Liang C."/>
            <person name="Lipzen A."/>
            <person name="Lutzoni F."/>
            <person name="Magnuson J."/>
            <person name="Mondo S."/>
            <person name="Nolan M."/>
            <person name="Ohm R."/>
            <person name="Pangilinan J."/>
            <person name="Park H.-J."/>
            <person name="Ramirez L."/>
            <person name="Alfaro M."/>
            <person name="Sun H."/>
            <person name="Tritt A."/>
            <person name="Yoshinaga Y."/>
            <person name="Zwiers L.-H."/>
            <person name="Turgeon B."/>
            <person name="Goodwin S."/>
            <person name="Spatafora J."/>
            <person name="Crous P."/>
            <person name="Grigoriev I."/>
        </authorList>
    </citation>
    <scope>NUCLEOTIDE SEQUENCE</scope>
    <source>
        <strain evidence="3">CBS 113979</strain>
    </source>
</reference>
<dbReference type="Proteomes" id="UP000800041">
    <property type="component" value="Unassembled WGS sequence"/>
</dbReference>
<keyword evidence="4" id="KW-1185">Reference proteome</keyword>
<keyword evidence="1" id="KW-0472">Membrane</keyword>
<evidence type="ECO:0000256" key="1">
    <source>
        <dbReference type="SAM" id="Phobius"/>
    </source>
</evidence>
<dbReference type="AlphaFoldDB" id="A0A6G1HFX2"/>
<gene>
    <name evidence="3" type="ORF">K402DRAFT_388547</name>
</gene>
<keyword evidence="1" id="KW-1133">Transmembrane helix</keyword>
<protein>
    <submittedName>
        <fullName evidence="3">Uncharacterized protein</fullName>
    </submittedName>
</protein>
<name>A0A6G1HFX2_9PEZI</name>
<sequence length="274" mass="31235">MVARAWQAYYWLLSVLPVLILANTEILDSCVAWLETSPLVPNLGCEEGTPCGGLHAASFAVSLITWFARELRFDGPRHDNLLKIAQEVLMLSTMTVLLRPVAATIHHTCSHQPDKDPGKYTFVLQVLVAWSGFTFFEAYNSFVRSFAPAAPPTRRTGLDYQLWRRWHEMYLLPVSATWGFYKYHNAIELPLDTNMQTYFVLYPTFEQVPRLLASLVGTALMIAGLYWSACAVIWSNDRHIWETLQWPKNTPVAIAVAVYLHHEFCRLLGLISRC</sequence>
<keyword evidence="1" id="KW-0812">Transmembrane</keyword>
<evidence type="ECO:0000313" key="3">
    <source>
        <dbReference type="EMBL" id="KAF1991984.1"/>
    </source>
</evidence>
<feature type="signal peptide" evidence="2">
    <location>
        <begin position="1"/>
        <end position="22"/>
    </location>
</feature>
<proteinExistence type="predicted"/>
<organism evidence="3 4">
    <name type="scientific">Aulographum hederae CBS 113979</name>
    <dbReference type="NCBI Taxonomy" id="1176131"/>
    <lineage>
        <taxon>Eukaryota</taxon>
        <taxon>Fungi</taxon>
        <taxon>Dikarya</taxon>
        <taxon>Ascomycota</taxon>
        <taxon>Pezizomycotina</taxon>
        <taxon>Dothideomycetes</taxon>
        <taxon>Pleosporomycetidae</taxon>
        <taxon>Aulographales</taxon>
        <taxon>Aulographaceae</taxon>
    </lineage>
</organism>
<evidence type="ECO:0000256" key="2">
    <source>
        <dbReference type="SAM" id="SignalP"/>
    </source>
</evidence>
<feature type="transmembrane region" description="Helical" evidence="1">
    <location>
        <begin position="211"/>
        <end position="234"/>
    </location>
</feature>
<feature type="chain" id="PRO_5026078165" evidence="2">
    <location>
        <begin position="23"/>
        <end position="274"/>
    </location>
</feature>
<evidence type="ECO:0000313" key="4">
    <source>
        <dbReference type="Proteomes" id="UP000800041"/>
    </source>
</evidence>
<accession>A0A6G1HFX2</accession>
<keyword evidence="2" id="KW-0732">Signal</keyword>
<dbReference type="EMBL" id="ML977138">
    <property type="protein sequence ID" value="KAF1991984.1"/>
    <property type="molecule type" value="Genomic_DNA"/>
</dbReference>